<evidence type="ECO:0000313" key="2">
    <source>
        <dbReference type="EMBL" id="KAK2096976.1"/>
    </source>
</evidence>
<gene>
    <name evidence="2" type="ORF">P7K49_026010</name>
</gene>
<dbReference type="EMBL" id="JASSZA010000012">
    <property type="protein sequence ID" value="KAK2096976.1"/>
    <property type="molecule type" value="Genomic_DNA"/>
</dbReference>
<organism evidence="2 3">
    <name type="scientific">Saguinus oedipus</name>
    <name type="common">Cotton-top tamarin</name>
    <name type="synonym">Oedipomidas oedipus</name>
    <dbReference type="NCBI Taxonomy" id="9490"/>
    <lineage>
        <taxon>Eukaryota</taxon>
        <taxon>Metazoa</taxon>
        <taxon>Chordata</taxon>
        <taxon>Craniata</taxon>
        <taxon>Vertebrata</taxon>
        <taxon>Euteleostomi</taxon>
        <taxon>Mammalia</taxon>
        <taxon>Eutheria</taxon>
        <taxon>Euarchontoglires</taxon>
        <taxon>Primates</taxon>
        <taxon>Haplorrhini</taxon>
        <taxon>Platyrrhini</taxon>
        <taxon>Cebidae</taxon>
        <taxon>Callitrichinae</taxon>
        <taxon>Saguinus</taxon>
    </lineage>
</organism>
<name>A0ABQ9UIV7_SAGOE</name>
<evidence type="ECO:0000313" key="3">
    <source>
        <dbReference type="Proteomes" id="UP001266305"/>
    </source>
</evidence>
<protein>
    <submittedName>
        <fullName evidence="2">Uncharacterized protein</fullName>
    </submittedName>
</protein>
<accession>A0ABQ9UIV7</accession>
<comment type="caution">
    <text evidence="2">The sequence shown here is derived from an EMBL/GenBank/DDBJ whole genome shotgun (WGS) entry which is preliminary data.</text>
</comment>
<feature type="region of interest" description="Disordered" evidence="1">
    <location>
        <begin position="1"/>
        <end position="53"/>
    </location>
</feature>
<evidence type="ECO:0000256" key="1">
    <source>
        <dbReference type="SAM" id="MobiDB-lite"/>
    </source>
</evidence>
<sequence length="232" mass="25325">MVQLRTECKGTEEEAARSRVGESGSGTGLHQTWRGMKPPQKLPDFCSWQHPRPPPPARVHDMEVQAAQKHLTPTPRVSKMEVQAARDTIVPAGVSDVEVQAPRDTIVPTGVSDVEVQAPRDTLAPTGVSDVEVQAPQDTILRDEELARSDEVGNGVQLELVYGAALTLTEKSLSLKTLRLKAEVINRHGWDPGKDADCPSQSHHFPVSHHGEVQSHGLLMPAKENKILQCLT</sequence>
<reference evidence="2 3" key="1">
    <citation type="submission" date="2023-05" db="EMBL/GenBank/DDBJ databases">
        <title>B98-5 Cell Line De Novo Hybrid Assembly: An Optical Mapping Approach.</title>
        <authorList>
            <person name="Kananen K."/>
            <person name="Auerbach J.A."/>
            <person name="Kautto E."/>
            <person name="Blachly J.S."/>
        </authorList>
    </citation>
    <scope>NUCLEOTIDE SEQUENCE [LARGE SCALE GENOMIC DNA]</scope>
    <source>
        <strain evidence="2">B95-8</strain>
        <tissue evidence="2">Cell line</tissue>
    </source>
</reference>
<keyword evidence="3" id="KW-1185">Reference proteome</keyword>
<feature type="compositionally biased region" description="Basic and acidic residues" evidence="1">
    <location>
        <begin position="1"/>
        <end position="20"/>
    </location>
</feature>
<proteinExistence type="predicted"/>
<dbReference type="Proteomes" id="UP001266305">
    <property type="component" value="Unassembled WGS sequence"/>
</dbReference>